<feature type="transmembrane region" description="Helical" evidence="9">
    <location>
        <begin position="345"/>
        <end position="362"/>
    </location>
</feature>
<dbReference type="InterPro" id="IPR004358">
    <property type="entry name" value="Sig_transdc_His_kin-like_C"/>
</dbReference>
<feature type="transmembrane region" description="Helical" evidence="9">
    <location>
        <begin position="253"/>
        <end position="276"/>
    </location>
</feature>
<dbReference type="SUPFAM" id="SSF55874">
    <property type="entry name" value="ATPase domain of HSP90 chaperone/DNA topoisomerase II/histidine kinase"/>
    <property type="match status" value="1"/>
</dbReference>
<evidence type="ECO:0000313" key="12">
    <source>
        <dbReference type="Proteomes" id="UP000294664"/>
    </source>
</evidence>
<evidence type="ECO:0000256" key="2">
    <source>
        <dbReference type="ARBA" id="ARBA00012438"/>
    </source>
</evidence>
<dbReference type="SUPFAM" id="SSF47384">
    <property type="entry name" value="Homodimeric domain of signal transducing histidine kinase"/>
    <property type="match status" value="1"/>
</dbReference>
<feature type="transmembrane region" description="Helical" evidence="9">
    <location>
        <begin position="288"/>
        <end position="307"/>
    </location>
</feature>
<dbReference type="InterPro" id="IPR003594">
    <property type="entry name" value="HATPase_dom"/>
</dbReference>
<accession>A0A4R3LUV7</accession>
<dbReference type="SMART" id="SM00387">
    <property type="entry name" value="HATPase_c"/>
    <property type="match status" value="1"/>
</dbReference>
<keyword evidence="12" id="KW-1185">Reference proteome</keyword>
<dbReference type="InterPro" id="IPR050351">
    <property type="entry name" value="BphY/WalK/GraS-like"/>
</dbReference>
<dbReference type="GO" id="GO:0007234">
    <property type="term" value="P:osmosensory signaling via phosphorelay pathway"/>
    <property type="evidence" value="ECO:0007669"/>
    <property type="project" value="TreeGrafter"/>
</dbReference>
<keyword evidence="9" id="KW-0812">Transmembrane</keyword>
<dbReference type="EC" id="2.7.13.3" evidence="2"/>
<dbReference type="PROSITE" id="PS50109">
    <property type="entry name" value="HIS_KIN"/>
    <property type="match status" value="1"/>
</dbReference>
<gene>
    <name evidence="11" type="ORF">EDC64_11447</name>
</gene>
<keyword evidence="9" id="KW-0472">Membrane</keyword>
<dbReference type="Pfam" id="PF07696">
    <property type="entry name" value="7TMR-DISMED2"/>
    <property type="match status" value="1"/>
</dbReference>
<proteinExistence type="predicted"/>
<dbReference type="InterPro" id="IPR003661">
    <property type="entry name" value="HisK_dim/P_dom"/>
</dbReference>
<dbReference type="Gene3D" id="3.30.565.10">
    <property type="entry name" value="Histidine kinase-like ATPase, C-terminal domain"/>
    <property type="match status" value="1"/>
</dbReference>
<dbReference type="GO" id="GO:0000156">
    <property type="term" value="F:phosphorelay response regulator activity"/>
    <property type="evidence" value="ECO:0007669"/>
    <property type="project" value="TreeGrafter"/>
</dbReference>
<dbReference type="CDD" id="cd00082">
    <property type="entry name" value="HisKA"/>
    <property type="match status" value="1"/>
</dbReference>
<evidence type="ECO:0000256" key="6">
    <source>
        <dbReference type="ARBA" id="ARBA00022777"/>
    </source>
</evidence>
<keyword evidence="5" id="KW-0547">Nucleotide-binding</keyword>
<dbReference type="GO" id="GO:0000155">
    <property type="term" value="F:phosphorelay sensor kinase activity"/>
    <property type="evidence" value="ECO:0007669"/>
    <property type="project" value="InterPro"/>
</dbReference>
<dbReference type="EMBL" id="SMAI01000014">
    <property type="protein sequence ID" value="TCT02187.1"/>
    <property type="molecule type" value="Genomic_DNA"/>
</dbReference>
<dbReference type="InterPro" id="IPR011623">
    <property type="entry name" value="7TMR_DISM_rcpt_extracell_dom1"/>
</dbReference>
<feature type="transmembrane region" description="Helical" evidence="9">
    <location>
        <begin position="41"/>
        <end position="62"/>
    </location>
</feature>
<keyword evidence="8" id="KW-0902">Two-component regulatory system</keyword>
<dbReference type="InterPro" id="IPR005467">
    <property type="entry name" value="His_kinase_dom"/>
</dbReference>
<evidence type="ECO:0000256" key="7">
    <source>
        <dbReference type="ARBA" id="ARBA00022840"/>
    </source>
</evidence>
<dbReference type="AlphaFoldDB" id="A0A4R3LUV7"/>
<feature type="transmembrane region" description="Helical" evidence="9">
    <location>
        <begin position="409"/>
        <end position="426"/>
    </location>
</feature>
<dbReference type="PANTHER" id="PTHR42878:SF7">
    <property type="entry name" value="SENSOR HISTIDINE KINASE GLRK"/>
    <property type="match status" value="1"/>
</dbReference>
<dbReference type="InterPro" id="IPR036890">
    <property type="entry name" value="HATPase_C_sf"/>
</dbReference>
<evidence type="ECO:0000259" key="10">
    <source>
        <dbReference type="PROSITE" id="PS50109"/>
    </source>
</evidence>
<keyword evidence="3" id="KW-0597">Phosphoprotein</keyword>
<feature type="transmembrane region" description="Helical" evidence="9">
    <location>
        <begin position="319"/>
        <end position="339"/>
    </location>
</feature>
<keyword evidence="7" id="KW-0067">ATP-binding</keyword>
<keyword evidence="4" id="KW-0808">Transferase</keyword>
<feature type="transmembrane region" description="Helical" evidence="9">
    <location>
        <begin position="224"/>
        <end position="246"/>
    </location>
</feature>
<reference evidence="11 12" key="1">
    <citation type="submission" date="2019-03" db="EMBL/GenBank/DDBJ databases">
        <title>Genomic Encyclopedia of Type Strains, Phase IV (KMG-IV): sequencing the most valuable type-strain genomes for metagenomic binning, comparative biology and taxonomic classification.</title>
        <authorList>
            <person name="Goeker M."/>
        </authorList>
    </citation>
    <scope>NUCLEOTIDE SEQUENCE [LARGE SCALE GENOMIC DNA]</scope>
    <source>
        <strain evidence="11 12">DSM 9035</strain>
    </source>
</reference>
<evidence type="ECO:0000256" key="9">
    <source>
        <dbReference type="SAM" id="Phobius"/>
    </source>
</evidence>
<dbReference type="PRINTS" id="PR00344">
    <property type="entry name" value="BCTRLSENSOR"/>
</dbReference>
<dbReference type="InterPro" id="IPR036097">
    <property type="entry name" value="HisK_dim/P_sf"/>
</dbReference>
<feature type="transmembrane region" description="Helical" evidence="9">
    <location>
        <begin position="374"/>
        <end position="397"/>
    </location>
</feature>
<evidence type="ECO:0000313" key="11">
    <source>
        <dbReference type="EMBL" id="TCT02187.1"/>
    </source>
</evidence>
<comment type="catalytic activity">
    <reaction evidence="1">
        <text>ATP + protein L-histidine = ADP + protein N-phospho-L-histidine.</text>
        <dbReference type="EC" id="2.7.13.3"/>
    </reaction>
</comment>
<dbReference type="Gene3D" id="2.60.40.2380">
    <property type="match status" value="1"/>
</dbReference>
<name>A0A4R3LUV7_9HYPH</name>
<evidence type="ECO:0000256" key="1">
    <source>
        <dbReference type="ARBA" id="ARBA00000085"/>
    </source>
</evidence>
<comment type="caution">
    <text evidence="11">The sequence shown here is derived from an EMBL/GenBank/DDBJ whole genome shotgun (WGS) entry which is preliminary data.</text>
</comment>
<dbReference type="Pfam" id="PF00512">
    <property type="entry name" value="HisKA"/>
    <property type="match status" value="1"/>
</dbReference>
<organism evidence="11 12">
    <name type="scientific">Aquabacter spiritensis</name>
    <dbReference type="NCBI Taxonomy" id="933073"/>
    <lineage>
        <taxon>Bacteria</taxon>
        <taxon>Pseudomonadati</taxon>
        <taxon>Pseudomonadota</taxon>
        <taxon>Alphaproteobacteria</taxon>
        <taxon>Hyphomicrobiales</taxon>
        <taxon>Xanthobacteraceae</taxon>
        <taxon>Aquabacter</taxon>
    </lineage>
</organism>
<evidence type="ECO:0000256" key="8">
    <source>
        <dbReference type="ARBA" id="ARBA00023012"/>
    </source>
</evidence>
<dbReference type="GO" id="GO:0030295">
    <property type="term" value="F:protein kinase activator activity"/>
    <property type="evidence" value="ECO:0007669"/>
    <property type="project" value="TreeGrafter"/>
</dbReference>
<dbReference type="Pfam" id="PF02518">
    <property type="entry name" value="HATPase_c"/>
    <property type="match status" value="1"/>
</dbReference>
<dbReference type="Gene3D" id="1.10.287.130">
    <property type="match status" value="1"/>
</dbReference>
<evidence type="ECO:0000256" key="5">
    <source>
        <dbReference type="ARBA" id="ARBA00022741"/>
    </source>
</evidence>
<dbReference type="InterPro" id="IPR011622">
    <property type="entry name" value="7TMR_DISM_rcpt_extracell_dom2"/>
</dbReference>
<dbReference type="SMART" id="SM00388">
    <property type="entry name" value="HisKA"/>
    <property type="match status" value="1"/>
</dbReference>
<dbReference type="GO" id="GO:0005524">
    <property type="term" value="F:ATP binding"/>
    <property type="evidence" value="ECO:0007669"/>
    <property type="project" value="UniProtKB-KW"/>
</dbReference>
<dbReference type="PANTHER" id="PTHR42878">
    <property type="entry name" value="TWO-COMPONENT HISTIDINE KINASE"/>
    <property type="match status" value="1"/>
</dbReference>
<dbReference type="Proteomes" id="UP000294664">
    <property type="component" value="Unassembled WGS sequence"/>
</dbReference>
<feature type="domain" description="Histidine kinase" evidence="10">
    <location>
        <begin position="489"/>
        <end position="703"/>
    </location>
</feature>
<keyword evidence="9" id="KW-1133">Transmembrane helix</keyword>
<dbReference type="Pfam" id="PF07695">
    <property type="entry name" value="7TMR-DISM_7TM"/>
    <property type="match status" value="1"/>
</dbReference>
<keyword evidence="6 11" id="KW-0418">Kinase</keyword>
<protein>
    <recommendedName>
        <fullName evidence="2">histidine kinase</fullName>
        <ecNumber evidence="2">2.7.13.3</ecNumber>
    </recommendedName>
</protein>
<sequence>MGGADPERPIFAGAALRAGCDPQCARSAVATLGVRSALRRVALALILLLVVTATAAAAPLSLSARDEIAPTSGHLSVLHDPSGRMTRDEVMARSEAFEPIPGTFNAGTAQKGAWWLRLTVEPEAGSGGLWLMQMSAPYTDYIDVYASDDAEGGQGPVAAKRTGSLVPLGEREIFSHLFVVRLDLREGQRQDIYIRMAGSRSLSAAPVLWRVSPFLSEVTFNLFTVAYIVGAASIMALGAVIFGVWLRSAAFAWYGAYLGCAALVILGNTGFATLLFHPLSPVVVVRMQGIWGCCAVAAAAFVVRAIFCADGHHPLLRRGITALGLLSAGYMVASAFGLYGAIAPYLHINLFLLCLTLPWLAAMRVRRGEPASWWYFVGFSVYALSGIWLTLMVLGVLPASPAGTSGYQIASIFTMVAVLVGLATSVRAGARERRDLQVEVLRASQRKERELEEAVAQRTHALEGEVEARRTAEGALIVALREQRHFLTMVSHEFRTPLAAIQVAIASLEPRVADMDAAVRREARRIARAARRMSHLIDAFLTEEVLDRRVMHLRRARTDVAALVMEICQDMAHQTGRDILAETHLADADRAILEADADLLRAAVENLVGNAVKYGGGPIRARLAQVGEGLSLAVTDSGPAIPETEQPFLFDRYFRGAGANSQSGLGIGLNIVQRIAAAHGGSVRVETVHGAGNTFTIWLPYAREDIIDQPGAGA</sequence>
<evidence type="ECO:0000256" key="3">
    <source>
        <dbReference type="ARBA" id="ARBA00022553"/>
    </source>
</evidence>
<evidence type="ECO:0000256" key="4">
    <source>
        <dbReference type="ARBA" id="ARBA00022679"/>
    </source>
</evidence>